<reference evidence="1" key="1">
    <citation type="submission" date="2022-08" db="EMBL/GenBank/DDBJ databases">
        <authorList>
            <consortium name="DOE Joint Genome Institute"/>
            <person name="Min B."/>
            <person name="Riley R."/>
            <person name="Sierra-Patev S."/>
            <person name="Naranjo-Ortiz M."/>
            <person name="Looney B."/>
            <person name="Konkel Z."/>
            <person name="Slot J.C."/>
            <person name="Sakamoto Y."/>
            <person name="Steenwyk J.L."/>
            <person name="Rokas A."/>
            <person name="Carro J."/>
            <person name="Camarero S."/>
            <person name="Ferreira P."/>
            <person name="Molpeceres G."/>
            <person name="Ruiz-Duenas F.J."/>
            <person name="Serrano A."/>
            <person name="Henrissat B."/>
            <person name="Drula E."/>
            <person name="Hughes K.W."/>
            <person name="Mata J.L."/>
            <person name="Ishikawa N.K."/>
            <person name="Vargas-Isla R."/>
            <person name="Ushijima S."/>
            <person name="Smith C.A."/>
            <person name="Ahrendt S."/>
            <person name="Andreopoulos W."/>
            <person name="He G."/>
            <person name="Labutti K."/>
            <person name="Lipzen A."/>
            <person name="Ng V."/>
            <person name="Sandor L."/>
            <person name="Barry K."/>
            <person name="Martinez A.T."/>
            <person name="Xiao Y."/>
            <person name="Gibbons J.G."/>
            <person name="Terashima K."/>
            <person name="Hibbett D.S."/>
            <person name="Grigoriev I.V."/>
        </authorList>
    </citation>
    <scope>NUCLEOTIDE SEQUENCE</scope>
    <source>
        <strain evidence="1">TFB7829</strain>
    </source>
</reference>
<organism evidence="1 2">
    <name type="scientific">Lentinula detonsa</name>
    <dbReference type="NCBI Taxonomy" id="2804962"/>
    <lineage>
        <taxon>Eukaryota</taxon>
        <taxon>Fungi</taxon>
        <taxon>Dikarya</taxon>
        <taxon>Basidiomycota</taxon>
        <taxon>Agaricomycotina</taxon>
        <taxon>Agaricomycetes</taxon>
        <taxon>Agaricomycetidae</taxon>
        <taxon>Agaricales</taxon>
        <taxon>Marasmiineae</taxon>
        <taxon>Omphalotaceae</taxon>
        <taxon>Lentinula</taxon>
    </lineage>
</organism>
<evidence type="ECO:0000313" key="1">
    <source>
        <dbReference type="EMBL" id="KAJ3981932.1"/>
    </source>
</evidence>
<dbReference type="Proteomes" id="UP001163850">
    <property type="component" value="Unassembled WGS sequence"/>
</dbReference>
<name>A0AA38PUM8_9AGAR</name>
<dbReference type="AlphaFoldDB" id="A0AA38PUM8"/>
<protein>
    <submittedName>
        <fullName evidence="1">Uncharacterized protein</fullName>
    </submittedName>
</protein>
<dbReference type="EMBL" id="MU802086">
    <property type="protein sequence ID" value="KAJ3981932.1"/>
    <property type="molecule type" value="Genomic_DNA"/>
</dbReference>
<comment type="caution">
    <text evidence="1">The sequence shown here is derived from an EMBL/GenBank/DDBJ whole genome shotgun (WGS) entry which is preliminary data.</text>
</comment>
<evidence type="ECO:0000313" key="2">
    <source>
        <dbReference type="Proteomes" id="UP001163850"/>
    </source>
</evidence>
<sequence length="103" mass="11333">MSTNSSPTHPMCPATLVIDKEEGDLQAFLVMAQREAQEKWEKLWAEKTVGASEIIERVVDEKADNKDVIKYAICHKGVTTVAQLSGSLGGSRQILIPTTKLYS</sequence>
<accession>A0AA38PUM8</accession>
<gene>
    <name evidence="1" type="ORF">F5890DRAFT_1567649</name>
</gene>
<proteinExistence type="predicted"/>